<dbReference type="GeneTree" id="ENSGT00940000160378"/>
<proteinExistence type="predicted"/>
<dbReference type="SUPFAM" id="SSF49899">
    <property type="entry name" value="Concanavalin A-like lectins/glucanases"/>
    <property type="match status" value="1"/>
</dbReference>
<reference evidence="6" key="2">
    <citation type="journal article" date="2014" name="Nat. Commun.">
        <title>The cavefish genome reveals candidate genes for eye loss.</title>
        <authorList>
            <person name="McGaugh S.E."/>
            <person name="Gross J.B."/>
            <person name="Aken B."/>
            <person name="Blin M."/>
            <person name="Borowsky R."/>
            <person name="Chalopin D."/>
            <person name="Hinaux H."/>
            <person name="Jeffery W.R."/>
            <person name="Keene A."/>
            <person name="Ma L."/>
            <person name="Minx P."/>
            <person name="Murphy D."/>
            <person name="O'Quin K.E."/>
            <person name="Retaux S."/>
            <person name="Rohner N."/>
            <person name="Searle S.M."/>
            <person name="Stahl B.A."/>
            <person name="Tabin C."/>
            <person name="Volff J.N."/>
            <person name="Yoshizawa M."/>
            <person name="Warren W.C."/>
        </authorList>
    </citation>
    <scope>NUCLEOTIDE SEQUENCE [LARGE SCALE GENOMIC DNA]</scope>
    <source>
        <strain evidence="6">female</strain>
    </source>
</reference>
<dbReference type="InterPro" id="IPR001079">
    <property type="entry name" value="Galectin_CRD"/>
</dbReference>
<dbReference type="InterPro" id="IPR013320">
    <property type="entry name" value="ConA-like_dom_sf"/>
</dbReference>
<dbReference type="Gene3D" id="2.60.120.200">
    <property type="match status" value="1"/>
</dbReference>
<dbReference type="SMART" id="SM00908">
    <property type="entry name" value="Gal-bind_lectin"/>
    <property type="match status" value="1"/>
</dbReference>
<dbReference type="Proteomes" id="UP000018467">
    <property type="component" value="Unassembled WGS sequence"/>
</dbReference>
<evidence type="ECO:0000256" key="2">
    <source>
        <dbReference type="ARBA" id="ARBA00022737"/>
    </source>
</evidence>
<dbReference type="InterPro" id="IPR044156">
    <property type="entry name" value="Galectin-like"/>
</dbReference>
<sequence>MQFLSSPQSKTYTGPIAGGLRAGQALFFQGVVPTDAKNFAINLMLENREDIAFHFNSRIETSSVVCDSCQGGWWTRKVEFYKSPFVKGSAFDIFMVVKPDNFKVIVNGHFFCEFQRRDPLEKVKDLNINGDVFMNHFGICEVRCFKALLHRTALGRVTQ</sequence>
<evidence type="ECO:0000259" key="4">
    <source>
        <dbReference type="PROSITE" id="PS51304"/>
    </source>
</evidence>
<dbReference type="Pfam" id="PF00337">
    <property type="entry name" value="Gal-bind_lectin"/>
    <property type="match status" value="1"/>
</dbReference>
<organism evidence="5 6">
    <name type="scientific">Astyanax mexicanus</name>
    <name type="common">Blind cave fish</name>
    <name type="synonym">Astyanax fasciatus mexicanus</name>
    <dbReference type="NCBI Taxonomy" id="7994"/>
    <lineage>
        <taxon>Eukaryota</taxon>
        <taxon>Metazoa</taxon>
        <taxon>Chordata</taxon>
        <taxon>Craniata</taxon>
        <taxon>Vertebrata</taxon>
        <taxon>Euteleostomi</taxon>
        <taxon>Actinopterygii</taxon>
        <taxon>Neopterygii</taxon>
        <taxon>Teleostei</taxon>
        <taxon>Ostariophysi</taxon>
        <taxon>Characiformes</taxon>
        <taxon>Characoidei</taxon>
        <taxon>Acestrorhamphidae</taxon>
        <taxon>Acestrorhamphinae</taxon>
        <taxon>Astyanax</taxon>
    </lineage>
</organism>
<dbReference type="Ensembl" id="ENSAMXT00000031528.1">
    <property type="protein sequence ID" value="ENSAMXP00000043532.1"/>
    <property type="gene ID" value="ENSAMXG00000035498.1"/>
</dbReference>
<dbReference type="CDD" id="cd00070">
    <property type="entry name" value="GLECT"/>
    <property type="match status" value="1"/>
</dbReference>
<dbReference type="PANTHER" id="PTHR11346">
    <property type="entry name" value="GALECTIN"/>
    <property type="match status" value="1"/>
</dbReference>
<reference evidence="5" key="3">
    <citation type="submission" date="2025-08" db="UniProtKB">
        <authorList>
            <consortium name="Ensembl"/>
        </authorList>
    </citation>
    <scope>IDENTIFICATION</scope>
</reference>
<keyword evidence="2" id="KW-0677">Repeat</keyword>
<dbReference type="FunFam" id="2.60.120.200:FF:000124">
    <property type="entry name" value="Galectin-4"/>
    <property type="match status" value="1"/>
</dbReference>
<evidence type="ECO:0000313" key="6">
    <source>
        <dbReference type="Proteomes" id="UP000018467"/>
    </source>
</evidence>
<dbReference type="Bgee" id="ENSAMXG00000035498">
    <property type="expression patterns" value="Expressed in zone of skin and 5 other cell types or tissues"/>
</dbReference>
<protein>
    <recommendedName>
        <fullName evidence="3">Galectin</fullName>
    </recommendedName>
</protein>
<dbReference type="AlphaFoldDB" id="A0A3B1JMB3"/>
<name>A0A3B1JMB3_ASTMX</name>
<dbReference type="PANTHER" id="PTHR11346:SF32">
    <property type="entry name" value="GALECTIN-4"/>
    <property type="match status" value="1"/>
</dbReference>
<dbReference type="SMART" id="SM00276">
    <property type="entry name" value="GLECT"/>
    <property type="match status" value="1"/>
</dbReference>
<dbReference type="InParanoid" id="A0A3B1JMB3"/>
<reference evidence="5" key="4">
    <citation type="submission" date="2025-09" db="UniProtKB">
        <authorList>
            <consortium name="Ensembl"/>
        </authorList>
    </citation>
    <scope>IDENTIFICATION</scope>
</reference>
<accession>A0A3B1JMB3</accession>
<reference evidence="6" key="1">
    <citation type="submission" date="2013-03" db="EMBL/GenBank/DDBJ databases">
        <authorList>
            <person name="Jeffery W."/>
            <person name="Warren W."/>
            <person name="Wilson R.K."/>
        </authorList>
    </citation>
    <scope>NUCLEOTIDE SEQUENCE</scope>
    <source>
        <strain evidence="6">female</strain>
    </source>
</reference>
<evidence type="ECO:0000256" key="3">
    <source>
        <dbReference type="RuleBase" id="RU102079"/>
    </source>
</evidence>
<evidence type="ECO:0000313" key="5">
    <source>
        <dbReference type="Ensembl" id="ENSAMXP00000043532.1"/>
    </source>
</evidence>
<keyword evidence="6" id="KW-1185">Reference proteome</keyword>
<dbReference type="GO" id="GO:0030246">
    <property type="term" value="F:carbohydrate binding"/>
    <property type="evidence" value="ECO:0007669"/>
    <property type="project" value="UniProtKB-UniRule"/>
</dbReference>
<dbReference type="PROSITE" id="PS51304">
    <property type="entry name" value="GALECTIN"/>
    <property type="match status" value="1"/>
</dbReference>
<evidence type="ECO:0000256" key="1">
    <source>
        <dbReference type="ARBA" id="ARBA00022734"/>
    </source>
</evidence>
<feature type="domain" description="Galectin" evidence="4">
    <location>
        <begin position="12"/>
        <end position="148"/>
    </location>
</feature>
<keyword evidence="1 3" id="KW-0430">Lectin</keyword>